<gene>
    <name evidence="1" type="ORF">EZS28_023954</name>
</gene>
<dbReference type="AlphaFoldDB" id="A0A5J4VDA1"/>
<protein>
    <submittedName>
        <fullName evidence="1">Uncharacterized protein</fullName>
    </submittedName>
</protein>
<evidence type="ECO:0000313" key="1">
    <source>
        <dbReference type="EMBL" id="KAA6380518.1"/>
    </source>
</evidence>
<evidence type="ECO:0000313" key="2">
    <source>
        <dbReference type="Proteomes" id="UP000324800"/>
    </source>
</evidence>
<comment type="caution">
    <text evidence="1">The sequence shown here is derived from an EMBL/GenBank/DDBJ whole genome shotgun (WGS) entry which is preliminary data.</text>
</comment>
<dbReference type="Proteomes" id="UP000324800">
    <property type="component" value="Unassembled WGS sequence"/>
</dbReference>
<dbReference type="EMBL" id="SNRW01007852">
    <property type="protein sequence ID" value="KAA6380518.1"/>
    <property type="molecule type" value="Genomic_DNA"/>
</dbReference>
<reference evidence="1 2" key="1">
    <citation type="submission" date="2019-03" db="EMBL/GenBank/DDBJ databases">
        <title>Single cell metagenomics reveals metabolic interactions within the superorganism composed of flagellate Streblomastix strix and complex community of Bacteroidetes bacteria on its surface.</title>
        <authorList>
            <person name="Treitli S.C."/>
            <person name="Kolisko M."/>
            <person name="Husnik F."/>
            <person name="Keeling P."/>
            <person name="Hampl V."/>
        </authorList>
    </citation>
    <scope>NUCLEOTIDE SEQUENCE [LARGE SCALE GENOMIC DNA]</scope>
    <source>
        <strain evidence="1">ST1C</strain>
    </source>
</reference>
<sequence>MKIIGAQTYSIRHSATAELAKQESVTQLGNQQVIQAKILKGQSKIYILTLGELETMREFLRELKGRTSRMMLKVDWSAWNDIDEIRSLFCRSMISLTQRIIDKEMLSTSYIDEYEEEIDE</sequence>
<accession>A0A5J4VDA1</accession>
<name>A0A5J4VDA1_9EUKA</name>
<organism evidence="1 2">
    <name type="scientific">Streblomastix strix</name>
    <dbReference type="NCBI Taxonomy" id="222440"/>
    <lineage>
        <taxon>Eukaryota</taxon>
        <taxon>Metamonada</taxon>
        <taxon>Preaxostyla</taxon>
        <taxon>Oxymonadida</taxon>
        <taxon>Streblomastigidae</taxon>
        <taxon>Streblomastix</taxon>
    </lineage>
</organism>
<proteinExistence type="predicted"/>